<dbReference type="VEuPathDB" id="ToxoDB:ETH_00041965"/>
<evidence type="ECO:0000259" key="10">
    <source>
        <dbReference type="Pfam" id="PF01163"/>
    </source>
</evidence>
<dbReference type="PANTHER" id="PTHR45723">
    <property type="entry name" value="SERINE/THREONINE-PROTEIN KINASE RIO1"/>
    <property type="match status" value="1"/>
</dbReference>
<keyword evidence="12" id="KW-1185">Reference proteome</keyword>
<dbReference type="OrthoDB" id="205248at2759"/>
<feature type="compositionally biased region" description="Low complexity" evidence="9">
    <location>
        <begin position="46"/>
        <end position="67"/>
    </location>
</feature>
<evidence type="ECO:0000256" key="9">
    <source>
        <dbReference type="SAM" id="MobiDB-lite"/>
    </source>
</evidence>
<dbReference type="Pfam" id="PF01163">
    <property type="entry name" value="RIO1"/>
    <property type="match status" value="1"/>
</dbReference>
<comment type="catalytic activity">
    <reaction evidence="8">
        <text>L-seryl-[protein] + ATP = O-phospho-L-seryl-[protein] + ADP + H(+)</text>
        <dbReference type="Rhea" id="RHEA:17989"/>
        <dbReference type="Rhea" id="RHEA-COMP:9863"/>
        <dbReference type="Rhea" id="RHEA-COMP:11604"/>
        <dbReference type="ChEBI" id="CHEBI:15378"/>
        <dbReference type="ChEBI" id="CHEBI:29999"/>
        <dbReference type="ChEBI" id="CHEBI:30616"/>
        <dbReference type="ChEBI" id="CHEBI:83421"/>
        <dbReference type="ChEBI" id="CHEBI:456216"/>
        <dbReference type="EC" id="2.7.11.1"/>
    </reaction>
</comment>
<keyword evidence="6" id="KW-0067">ATP-binding</keyword>
<reference evidence="11" key="2">
    <citation type="submission" date="2013-10" db="EMBL/GenBank/DDBJ databases">
        <authorList>
            <person name="Aslett M."/>
        </authorList>
    </citation>
    <scope>NUCLEOTIDE SEQUENCE [LARGE SCALE GENOMIC DNA]</scope>
    <source>
        <strain evidence="11">Houghton</strain>
    </source>
</reference>
<accession>U6KRN0</accession>
<evidence type="ECO:0000256" key="1">
    <source>
        <dbReference type="ARBA" id="ARBA00012513"/>
    </source>
</evidence>
<evidence type="ECO:0000256" key="2">
    <source>
        <dbReference type="ARBA" id="ARBA00022527"/>
    </source>
</evidence>
<dbReference type="GO" id="GO:0005524">
    <property type="term" value="F:ATP binding"/>
    <property type="evidence" value="ECO:0007669"/>
    <property type="project" value="UniProtKB-KW"/>
</dbReference>
<dbReference type="GeneID" id="25257433"/>
<dbReference type="VEuPathDB" id="ToxoDB:ETH2_0640100"/>
<keyword evidence="2" id="KW-0723">Serine/threonine-protein kinase</keyword>
<evidence type="ECO:0000256" key="4">
    <source>
        <dbReference type="ARBA" id="ARBA00022741"/>
    </source>
</evidence>
<organism evidence="11 12">
    <name type="scientific">Eimeria tenella</name>
    <name type="common">Coccidian parasite</name>
    <dbReference type="NCBI Taxonomy" id="5802"/>
    <lineage>
        <taxon>Eukaryota</taxon>
        <taxon>Sar</taxon>
        <taxon>Alveolata</taxon>
        <taxon>Apicomplexa</taxon>
        <taxon>Conoidasida</taxon>
        <taxon>Coccidia</taxon>
        <taxon>Eucoccidiorida</taxon>
        <taxon>Eimeriorina</taxon>
        <taxon>Eimeriidae</taxon>
        <taxon>Eimeria</taxon>
    </lineage>
</organism>
<keyword evidence="4" id="KW-0547">Nucleotide-binding</keyword>
<feature type="region of interest" description="Disordered" evidence="9">
    <location>
        <begin position="45"/>
        <end position="67"/>
    </location>
</feature>
<comment type="catalytic activity">
    <reaction evidence="7">
        <text>L-threonyl-[protein] + ATP = O-phospho-L-threonyl-[protein] + ADP + H(+)</text>
        <dbReference type="Rhea" id="RHEA:46608"/>
        <dbReference type="Rhea" id="RHEA-COMP:11060"/>
        <dbReference type="Rhea" id="RHEA-COMP:11605"/>
        <dbReference type="ChEBI" id="CHEBI:15378"/>
        <dbReference type="ChEBI" id="CHEBI:30013"/>
        <dbReference type="ChEBI" id="CHEBI:30616"/>
        <dbReference type="ChEBI" id="CHEBI:61977"/>
        <dbReference type="ChEBI" id="CHEBI:456216"/>
        <dbReference type="EC" id="2.7.11.1"/>
    </reaction>
</comment>
<dbReference type="InterPro" id="IPR018934">
    <property type="entry name" value="RIO_dom"/>
</dbReference>
<dbReference type="AlphaFoldDB" id="U6KRN0"/>
<evidence type="ECO:0000313" key="11">
    <source>
        <dbReference type="EMBL" id="CDJ40782.1"/>
    </source>
</evidence>
<evidence type="ECO:0000256" key="5">
    <source>
        <dbReference type="ARBA" id="ARBA00022777"/>
    </source>
</evidence>
<dbReference type="Gene3D" id="3.30.200.20">
    <property type="entry name" value="Phosphorylase Kinase, domain 1"/>
    <property type="match status" value="1"/>
</dbReference>
<dbReference type="InterPro" id="IPR051272">
    <property type="entry name" value="RIO-type_Ser/Thr_kinase"/>
</dbReference>
<dbReference type="EMBL" id="HG675265">
    <property type="protein sequence ID" value="CDJ40782.1"/>
    <property type="molecule type" value="Genomic_DNA"/>
</dbReference>
<dbReference type="EC" id="2.7.11.1" evidence="1"/>
<evidence type="ECO:0000313" key="12">
    <source>
        <dbReference type="Proteomes" id="UP000030747"/>
    </source>
</evidence>
<protein>
    <recommendedName>
        <fullName evidence="1">non-specific serine/threonine protein kinase</fullName>
        <ecNumber evidence="1">2.7.11.1</ecNumber>
    </recommendedName>
</protein>
<proteinExistence type="predicted"/>
<evidence type="ECO:0000256" key="7">
    <source>
        <dbReference type="ARBA" id="ARBA00047899"/>
    </source>
</evidence>
<reference evidence="11" key="1">
    <citation type="submission" date="2013-10" db="EMBL/GenBank/DDBJ databases">
        <title>Genomic analysis of the causative agents of coccidiosis in chickens.</title>
        <authorList>
            <person name="Reid A.J."/>
            <person name="Blake D."/>
            <person name="Billington K."/>
            <person name="Browne H."/>
            <person name="Dunn M."/>
            <person name="Hung S."/>
            <person name="Kawahara F."/>
            <person name="Miranda-Saavedra D."/>
            <person name="Mourier T."/>
            <person name="Nagra H."/>
            <person name="Otto T.D."/>
            <person name="Rawlings N."/>
            <person name="Sanchez A."/>
            <person name="Sanders M."/>
            <person name="Subramaniam C."/>
            <person name="Tay Y."/>
            <person name="Dear P."/>
            <person name="Doerig C."/>
            <person name="Gruber A."/>
            <person name="Parkinson J."/>
            <person name="Shirley M."/>
            <person name="Wan K.L."/>
            <person name="Berriman M."/>
            <person name="Tomley F."/>
            <person name="Pain A."/>
        </authorList>
    </citation>
    <scope>NUCLEOTIDE SEQUENCE [LARGE SCALE GENOMIC DNA]</scope>
    <source>
        <strain evidence="11">Houghton</strain>
    </source>
</reference>
<sequence length="67" mass="6949">MVAVWAMKEQRNLLRFAAAGIPCPLPIACKSNVLLMQFIGTATYRSSSSSSSTSNSSSSNSSSSSSG</sequence>
<dbReference type="RefSeq" id="XP_013231532.1">
    <property type="nucleotide sequence ID" value="XM_013376078.1"/>
</dbReference>
<dbReference type="GO" id="GO:0004674">
    <property type="term" value="F:protein serine/threonine kinase activity"/>
    <property type="evidence" value="ECO:0007669"/>
    <property type="project" value="UniProtKB-KW"/>
</dbReference>
<keyword evidence="3" id="KW-0808">Transferase</keyword>
<evidence type="ECO:0000256" key="6">
    <source>
        <dbReference type="ARBA" id="ARBA00022840"/>
    </source>
</evidence>
<feature type="non-terminal residue" evidence="11">
    <location>
        <position position="67"/>
    </location>
</feature>
<dbReference type="Proteomes" id="UP000030747">
    <property type="component" value="Unassembled WGS sequence"/>
</dbReference>
<name>U6KRN0_EIMTE</name>
<evidence type="ECO:0000256" key="3">
    <source>
        <dbReference type="ARBA" id="ARBA00022679"/>
    </source>
</evidence>
<keyword evidence="5" id="KW-0418">Kinase</keyword>
<evidence type="ECO:0000256" key="8">
    <source>
        <dbReference type="ARBA" id="ARBA00048679"/>
    </source>
</evidence>
<gene>
    <name evidence="11" type="ORF">ETH_00041965</name>
</gene>
<feature type="domain" description="RIO-type" evidence="10">
    <location>
        <begin position="1"/>
        <end position="46"/>
    </location>
</feature>